<organism evidence="2">
    <name type="scientific">viral metagenome</name>
    <dbReference type="NCBI Taxonomy" id="1070528"/>
    <lineage>
        <taxon>unclassified sequences</taxon>
        <taxon>metagenomes</taxon>
        <taxon>organismal metagenomes</taxon>
    </lineage>
</organism>
<protein>
    <submittedName>
        <fullName evidence="2">Uncharacterized protein</fullName>
    </submittedName>
</protein>
<feature type="compositionally biased region" description="Gly residues" evidence="1">
    <location>
        <begin position="24"/>
        <end position="35"/>
    </location>
</feature>
<sequence length="65" mass="6202">MKMFGFMPNPNPKLPAGTKVANQTGGGGGGGGGGVGGGGAGRMFNLKNLGSIMKIKSTGCKSCGG</sequence>
<evidence type="ECO:0000313" key="2">
    <source>
        <dbReference type="EMBL" id="QHT86965.1"/>
    </source>
</evidence>
<dbReference type="AlphaFoldDB" id="A0A6C0I3I6"/>
<reference evidence="2" key="1">
    <citation type="journal article" date="2020" name="Nature">
        <title>Giant virus diversity and host interactions through global metagenomics.</title>
        <authorList>
            <person name="Schulz F."/>
            <person name="Roux S."/>
            <person name="Paez-Espino D."/>
            <person name="Jungbluth S."/>
            <person name="Walsh D.A."/>
            <person name="Denef V.J."/>
            <person name="McMahon K.D."/>
            <person name="Konstantinidis K.T."/>
            <person name="Eloe-Fadrosh E.A."/>
            <person name="Kyrpides N.C."/>
            <person name="Woyke T."/>
        </authorList>
    </citation>
    <scope>NUCLEOTIDE SEQUENCE</scope>
    <source>
        <strain evidence="2">GVMAG-M-3300023184-18</strain>
    </source>
</reference>
<accession>A0A6C0I3I6</accession>
<name>A0A6C0I3I6_9ZZZZ</name>
<evidence type="ECO:0000256" key="1">
    <source>
        <dbReference type="SAM" id="MobiDB-lite"/>
    </source>
</evidence>
<dbReference type="EMBL" id="MN740078">
    <property type="protein sequence ID" value="QHT86965.1"/>
    <property type="molecule type" value="Genomic_DNA"/>
</dbReference>
<feature type="region of interest" description="Disordered" evidence="1">
    <location>
        <begin position="1"/>
        <end position="35"/>
    </location>
</feature>
<proteinExistence type="predicted"/>